<evidence type="ECO:0000259" key="11">
    <source>
        <dbReference type="Pfam" id="PF00905"/>
    </source>
</evidence>
<dbReference type="InterPro" id="IPR001460">
    <property type="entry name" value="PCN-bd_Tpept"/>
</dbReference>
<evidence type="ECO:0000256" key="8">
    <source>
        <dbReference type="ARBA" id="ARBA00023136"/>
    </source>
</evidence>
<keyword evidence="4 10" id="KW-0812">Transmembrane</keyword>
<dbReference type="InterPro" id="IPR036138">
    <property type="entry name" value="PBP_dimer_sf"/>
</dbReference>
<gene>
    <name evidence="13" type="ordered locus">PECL_1105</name>
</gene>
<dbReference type="STRING" id="701521.PECL_1105"/>
<organism evidence="13 14">
    <name type="scientific">Pediococcus claussenii (strain ATCC BAA-344 / DSM 14800 / JCM 18046 / KCTC 3811 / LMG 21948 / P06)</name>
    <dbReference type="NCBI Taxonomy" id="701521"/>
    <lineage>
        <taxon>Bacteria</taxon>
        <taxon>Bacillati</taxon>
        <taxon>Bacillota</taxon>
        <taxon>Bacilli</taxon>
        <taxon>Lactobacillales</taxon>
        <taxon>Lactobacillaceae</taxon>
        <taxon>Pediococcus</taxon>
    </lineage>
</organism>
<dbReference type="AlphaFoldDB" id="G8PDN3"/>
<dbReference type="Proteomes" id="UP000005444">
    <property type="component" value="Chromosome"/>
</dbReference>
<dbReference type="KEGG" id="pce:PECL_1105"/>
<evidence type="ECO:0000256" key="6">
    <source>
        <dbReference type="ARBA" id="ARBA00022984"/>
    </source>
</evidence>
<dbReference type="InterPro" id="IPR012338">
    <property type="entry name" value="Beta-lactam/transpept-like"/>
</dbReference>
<keyword evidence="3" id="KW-1003">Cell membrane</keyword>
<dbReference type="RefSeq" id="WP_014215565.1">
    <property type="nucleotide sequence ID" value="NC_016605.1"/>
</dbReference>
<dbReference type="eggNOG" id="COG0768">
    <property type="taxonomic scope" value="Bacteria"/>
</dbReference>
<protein>
    <submittedName>
        <fullName evidence="13">Penicillin binding transpeptidase domain protein</fullName>
    </submittedName>
</protein>
<evidence type="ECO:0000256" key="4">
    <source>
        <dbReference type="ARBA" id="ARBA00022692"/>
    </source>
</evidence>
<keyword evidence="14" id="KW-1185">Reference proteome</keyword>
<dbReference type="GO" id="GO:0071972">
    <property type="term" value="F:peptidoglycan L,D-transpeptidase activity"/>
    <property type="evidence" value="ECO:0007669"/>
    <property type="project" value="TreeGrafter"/>
</dbReference>
<dbReference type="Pfam" id="PF03717">
    <property type="entry name" value="PBP_dimer"/>
    <property type="match status" value="1"/>
</dbReference>
<accession>G8PDN3</accession>
<evidence type="ECO:0000313" key="14">
    <source>
        <dbReference type="Proteomes" id="UP000005444"/>
    </source>
</evidence>
<dbReference type="GO" id="GO:0005886">
    <property type="term" value="C:plasma membrane"/>
    <property type="evidence" value="ECO:0007669"/>
    <property type="project" value="UniProtKB-SubCell"/>
</dbReference>
<comment type="subcellular location">
    <subcellularLocation>
        <location evidence="1">Cell membrane</location>
        <topology evidence="1">Single-pass membrane protein</topology>
    </subcellularLocation>
</comment>
<dbReference type="GO" id="GO:0008658">
    <property type="term" value="F:penicillin binding"/>
    <property type="evidence" value="ECO:0007669"/>
    <property type="project" value="InterPro"/>
</dbReference>
<dbReference type="PANTHER" id="PTHR30627">
    <property type="entry name" value="PEPTIDOGLYCAN D,D-TRANSPEPTIDASE"/>
    <property type="match status" value="1"/>
</dbReference>
<evidence type="ECO:0000256" key="1">
    <source>
        <dbReference type="ARBA" id="ARBA00004162"/>
    </source>
</evidence>
<evidence type="ECO:0000256" key="7">
    <source>
        <dbReference type="ARBA" id="ARBA00022989"/>
    </source>
</evidence>
<dbReference type="InterPro" id="IPR005311">
    <property type="entry name" value="PBP_dimer"/>
</dbReference>
<name>G8PDN3_PEDCP</name>
<evidence type="ECO:0000259" key="12">
    <source>
        <dbReference type="Pfam" id="PF03717"/>
    </source>
</evidence>
<keyword evidence="8 10" id="KW-0472">Membrane</keyword>
<dbReference type="GO" id="GO:0008360">
    <property type="term" value="P:regulation of cell shape"/>
    <property type="evidence" value="ECO:0007669"/>
    <property type="project" value="UniProtKB-KW"/>
</dbReference>
<sequence length="696" mass="74413">MKNSNNNFKRKKELPFRLNLIFFTVFALLLLLVGQLGYLQILYGSKFQAEVDRTDNTVETDNVQRGMIYDSTGKVLVGNEAHQAVLYTKNVGTMPADMYRTANNLGKYLKADDMELSKQNIATYLLADTDTLEKYENRVKDHNELSSKALLNAATDLVIKDDSKISNAQMNSARIFTIMNGAYQLSTTYIKDDGVTSTELSQIGEHLSDLPGVKIGTSWSRSYPAGDGVKALTGTVSNSKSGLPSDQLNTLLAEGYARNDSVGQSYLEQQYEPVLRGSKSQTALELSGSGKIIKRVKQYAGKKGDNLILTINEKFQSKVQQIMHDASQSAGGESTGGYAVVMNPNTGKIIALAGVNRNPSTGKITTNPLGTINEPIVMGSVIKGAMVSGALMDGVITPQNNTLTDEPIRLAGTGAKSSWFNPTGSADMSVNAASALQVSSNSYMMQLAMKEGGFTYAPGKGLASMNPDVFNKMRGYFQQFGLGTDTGVDIPGESSGLIGPSGMANIGKALDLSFGNYDAYTTIQIAQYMSTIANGGYRIAPRIVSQIRSSDKDGKLGPVQSSTSPQIMNYVKETDAQRALVKQGLYDVVHGNNQYKTGGPLAGISPGISAKTGTAQTVTNGHQTVTLSLASFAPSNDPQVVVALALPGLGLDAESNNMDAAKEIYKAYWDTVQSKSTLVNPTKSTSTSAAQNLNSR</sequence>
<dbReference type="EMBL" id="CP003137">
    <property type="protein sequence ID" value="AEV95368.1"/>
    <property type="molecule type" value="Genomic_DNA"/>
</dbReference>
<keyword evidence="9" id="KW-0961">Cell wall biogenesis/degradation</keyword>
<dbReference type="SUPFAM" id="SSF56519">
    <property type="entry name" value="Penicillin binding protein dimerisation domain"/>
    <property type="match status" value="1"/>
</dbReference>
<dbReference type="GO" id="GO:0009252">
    <property type="term" value="P:peptidoglycan biosynthetic process"/>
    <property type="evidence" value="ECO:0007669"/>
    <property type="project" value="UniProtKB-KW"/>
</dbReference>
<feature type="domain" description="Penicillin-binding protein dimerisation" evidence="12">
    <location>
        <begin position="62"/>
        <end position="296"/>
    </location>
</feature>
<dbReference type="PANTHER" id="PTHR30627:SF2">
    <property type="entry name" value="PEPTIDOGLYCAN D,D-TRANSPEPTIDASE MRDA"/>
    <property type="match status" value="1"/>
</dbReference>
<reference evidence="13 14" key="1">
    <citation type="journal article" date="2012" name="J. Bacteriol.">
        <title>Complete Genome Sequence of the Beer Spoilage Organism Pediococcus claussenii ATCC BAA-344T.</title>
        <authorList>
            <person name="Pittet V."/>
            <person name="Abegunde T."/>
            <person name="Marfleet T."/>
            <person name="Haakensen M."/>
            <person name="Morrow K."/>
            <person name="Jayaprakash T."/>
            <person name="Schroeder K."/>
            <person name="Trost B."/>
            <person name="Byrns S."/>
            <person name="Bergsveinson J."/>
            <person name="Kusalik A."/>
            <person name="Ziola B."/>
        </authorList>
    </citation>
    <scope>NUCLEOTIDE SEQUENCE [LARGE SCALE GENOMIC DNA]</scope>
    <source>
        <strain evidence="13 14">ATCC BAA-344</strain>
    </source>
</reference>
<proteinExistence type="inferred from homology"/>
<evidence type="ECO:0000256" key="3">
    <source>
        <dbReference type="ARBA" id="ARBA00022475"/>
    </source>
</evidence>
<keyword evidence="5" id="KW-0133">Cell shape</keyword>
<feature type="domain" description="Penicillin-binding protein transpeptidase" evidence="11">
    <location>
        <begin position="337"/>
        <end position="666"/>
    </location>
</feature>
<dbReference type="Gene3D" id="1.10.10.1230">
    <property type="entry name" value="Penicillin-binding protein, N-terminal non-catalytic domain, head sub-domain"/>
    <property type="match status" value="1"/>
</dbReference>
<dbReference type="Pfam" id="PF00905">
    <property type="entry name" value="Transpeptidase"/>
    <property type="match status" value="1"/>
</dbReference>
<feature type="transmembrane region" description="Helical" evidence="10">
    <location>
        <begin position="20"/>
        <end position="43"/>
    </location>
</feature>
<comment type="similarity">
    <text evidence="2">Belongs to the transpeptidase family.</text>
</comment>
<dbReference type="Gene3D" id="3.90.1310.10">
    <property type="entry name" value="Penicillin-binding protein 2a (Domain 2)"/>
    <property type="match status" value="1"/>
</dbReference>
<dbReference type="GO" id="GO:0071555">
    <property type="term" value="P:cell wall organization"/>
    <property type="evidence" value="ECO:0007669"/>
    <property type="project" value="UniProtKB-KW"/>
</dbReference>
<dbReference type="SUPFAM" id="SSF56601">
    <property type="entry name" value="beta-lactamase/transpeptidase-like"/>
    <property type="match status" value="1"/>
</dbReference>
<evidence type="ECO:0000256" key="5">
    <source>
        <dbReference type="ARBA" id="ARBA00022960"/>
    </source>
</evidence>
<evidence type="ECO:0000313" key="13">
    <source>
        <dbReference type="EMBL" id="AEV95368.1"/>
    </source>
</evidence>
<dbReference type="PATRIC" id="fig|701521.8.peg.1048"/>
<evidence type="ECO:0000256" key="9">
    <source>
        <dbReference type="ARBA" id="ARBA00023316"/>
    </source>
</evidence>
<keyword evidence="6" id="KW-0573">Peptidoglycan synthesis</keyword>
<dbReference type="InterPro" id="IPR050515">
    <property type="entry name" value="Beta-lactam/transpept"/>
</dbReference>
<keyword evidence="7 10" id="KW-1133">Transmembrane helix</keyword>
<evidence type="ECO:0000256" key="10">
    <source>
        <dbReference type="SAM" id="Phobius"/>
    </source>
</evidence>
<dbReference type="Gene3D" id="3.40.710.10">
    <property type="entry name" value="DD-peptidase/beta-lactamase superfamily"/>
    <property type="match status" value="1"/>
</dbReference>
<evidence type="ECO:0000256" key="2">
    <source>
        <dbReference type="ARBA" id="ARBA00007171"/>
    </source>
</evidence>
<dbReference type="HOGENOM" id="CLU_009289_7_0_9"/>